<name>A0A2X4UN87_9NOCA</name>
<reference evidence="2 3" key="1">
    <citation type="submission" date="2018-06" db="EMBL/GenBank/DDBJ databases">
        <authorList>
            <consortium name="Pathogen Informatics"/>
            <person name="Doyle S."/>
        </authorList>
    </citation>
    <scope>NUCLEOTIDE SEQUENCE [LARGE SCALE GENOMIC DNA]</scope>
    <source>
        <strain evidence="2 3">NCTC10994</strain>
    </source>
</reference>
<organism evidence="2 3">
    <name type="scientific">Rhodococcus coprophilus</name>
    <dbReference type="NCBI Taxonomy" id="38310"/>
    <lineage>
        <taxon>Bacteria</taxon>
        <taxon>Bacillati</taxon>
        <taxon>Actinomycetota</taxon>
        <taxon>Actinomycetes</taxon>
        <taxon>Mycobacteriales</taxon>
        <taxon>Nocardiaceae</taxon>
        <taxon>Rhodococcus</taxon>
    </lineage>
</organism>
<keyword evidence="1" id="KW-0472">Membrane</keyword>
<protein>
    <submittedName>
        <fullName evidence="2">Uncharacterized protein</fullName>
    </submittedName>
</protein>
<evidence type="ECO:0000313" key="3">
    <source>
        <dbReference type="Proteomes" id="UP000249091"/>
    </source>
</evidence>
<evidence type="ECO:0000256" key="1">
    <source>
        <dbReference type="SAM" id="Phobius"/>
    </source>
</evidence>
<keyword evidence="3" id="KW-1185">Reference proteome</keyword>
<keyword evidence="1" id="KW-1133">Transmembrane helix</keyword>
<accession>A0A2X4UN87</accession>
<proteinExistence type="predicted"/>
<dbReference type="RefSeq" id="WP_072703216.1">
    <property type="nucleotide sequence ID" value="NZ_JAFBBL010000001.1"/>
</dbReference>
<dbReference type="Proteomes" id="UP000249091">
    <property type="component" value="Chromosome 1"/>
</dbReference>
<feature type="transmembrane region" description="Helical" evidence="1">
    <location>
        <begin position="65"/>
        <end position="88"/>
    </location>
</feature>
<evidence type="ECO:0000313" key="2">
    <source>
        <dbReference type="EMBL" id="SQI36042.1"/>
    </source>
</evidence>
<gene>
    <name evidence="2" type="ORF">NCTC10994_03221</name>
</gene>
<dbReference type="AlphaFoldDB" id="A0A2X4UN87"/>
<dbReference type="KEGG" id="rcr:NCTC10994_03221"/>
<sequence length="118" mass="12870">MTSTEDRADRFTRELAELKIPDPAAGRHDLWLRLGLTLMVAGPILGVVSYFLSHNTSDALVQRDAIVLAIVGVAVTVVGSAVFLRYSLTGFLRFWMARQAFDLAVLADGVPHRKDGSS</sequence>
<feature type="transmembrane region" description="Helical" evidence="1">
    <location>
        <begin position="30"/>
        <end position="53"/>
    </location>
</feature>
<dbReference type="STRING" id="1219011.GCA_001895045_03511"/>
<dbReference type="EMBL" id="LS483468">
    <property type="protein sequence ID" value="SQI36042.1"/>
    <property type="molecule type" value="Genomic_DNA"/>
</dbReference>
<keyword evidence="1" id="KW-0812">Transmembrane</keyword>